<feature type="transmembrane region" description="Helical" evidence="10">
    <location>
        <begin position="695"/>
        <end position="718"/>
    </location>
</feature>
<organism evidence="13 14">
    <name type="scientific">Juglans regia</name>
    <name type="common">English walnut</name>
    <dbReference type="NCBI Taxonomy" id="51240"/>
    <lineage>
        <taxon>Eukaryota</taxon>
        <taxon>Viridiplantae</taxon>
        <taxon>Streptophyta</taxon>
        <taxon>Embryophyta</taxon>
        <taxon>Tracheophyta</taxon>
        <taxon>Spermatophyta</taxon>
        <taxon>Magnoliopsida</taxon>
        <taxon>eudicotyledons</taxon>
        <taxon>Gunneridae</taxon>
        <taxon>Pentapetalae</taxon>
        <taxon>rosids</taxon>
        <taxon>fabids</taxon>
        <taxon>Fagales</taxon>
        <taxon>Juglandaceae</taxon>
        <taxon>Juglans</taxon>
    </lineage>
</organism>
<dbReference type="InterPro" id="IPR057425">
    <property type="entry name" value="DUF2921_N"/>
</dbReference>
<evidence type="ECO:0000259" key="12">
    <source>
        <dbReference type="Pfam" id="PF25333"/>
    </source>
</evidence>
<dbReference type="GO" id="GO:0061630">
    <property type="term" value="F:ubiquitin protein ligase activity"/>
    <property type="evidence" value="ECO:0007669"/>
    <property type="project" value="UniProtKB-EC"/>
</dbReference>
<feature type="transmembrane region" description="Helical" evidence="10">
    <location>
        <begin position="778"/>
        <end position="799"/>
    </location>
</feature>
<feature type="domain" description="DUF2921" evidence="12">
    <location>
        <begin position="74"/>
        <end position="247"/>
    </location>
</feature>
<feature type="domain" description="DUF2921" evidence="12">
    <location>
        <begin position="290"/>
        <end position="441"/>
    </location>
</feature>
<reference evidence="13" key="2">
    <citation type="submission" date="2020-03" db="EMBL/GenBank/DDBJ databases">
        <title>Walnut 2.0.</title>
        <authorList>
            <person name="Marrano A."/>
            <person name="Britton M."/>
            <person name="Zimin A.V."/>
            <person name="Zaini P.A."/>
            <person name="Workman R."/>
            <person name="Puiu D."/>
            <person name="Bianco L."/>
            <person name="Allen B.J."/>
            <person name="Troggio M."/>
            <person name="Leslie C.A."/>
            <person name="Timp W."/>
            <person name="Dendekar A."/>
            <person name="Salzberg S.L."/>
            <person name="Neale D.B."/>
        </authorList>
    </citation>
    <scope>NUCLEOTIDE SEQUENCE</scope>
    <source>
        <tissue evidence="13">Leaves</tissue>
    </source>
</reference>
<evidence type="ECO:0000256" key="8">
    <source>
        <dbReference type="ARBA" id="ARBA00022989"/>
    </source>
</evidence>
<dbReference type="Proteomes" id="UP000619265">
    <property type="component" value="Unassembled WGS sequence"/>
</dbReference>
<comment type="pathway">
    <text evidence="3">Protein modification; protein ubiquitination.</text>
</comment>
<dbReference type="Gramene" id="Jr09_14000_p1">
    <property type="protein sequence ID" value="cds.Jr09_14000_p1"/>
    <property type="gene ID" value="Jr09_14000"/>
</dbReference>
<feature type="domain" description="DUF2921" evidence="12">
    <location>
        <begin position="467"/>
        <end position="642"/>
    </location>
</feature>
<evidence type="ECO:0000256" key="9">
    <source>
        <dbReference type="ARBA" id="ARBA00023136"/>
    </source>
</evidence>
<dbReference type="PANTHER" id="PTHR33389:SF18">
    <property type="entry name" value="OS01G0677900 PROTEIN"/>
    <property type="match status" value="1"/>
</dbReference>
<keyword evidence="9 10" id="KW-0472">Membrane</keyword>
<keyword evidence="6 10" id="KW-0812">Transmembrane</keyword>
<dbReference type="GO" id="GO:0012505">
    <property type="term" value="C:endomembrane system"/>
    <property type="evidence" value="ECO:0007669"/>
    <property type="project" value="UniProtKB-SubCell"/>
</dbReference>
<dbReference type="EC" id="2.3.2.27" evidence="4"/>
<evidence type="ECO:0000256" key="7">
    <source>
        <dbReference type="ARBA" id="ARBA00022786"/>
    </source>
</evidence>
<protein>
    <recommendedName>
        <fullName evidence="4">RING-type E3 ubiquitin transferase</fullName>
        <ecNumber evidence="4">2.3.2.27</ecNumber>
    </recommendedName>
</protein>
<name>A0A833TJ97_JUGRE</name>
<dbReference type="Pfam" id="PF25333">
    <property type="entry name" value="DUF2921_N"/>
    <property type="match status" value="3"/>
</dbReference>
<keyword evidence="8 10" id="KW-1133">Transmembrane helix</keyword>
<comment type="catalytic activity">
    <reaction evidence="1">
        <text>S-ubiquitinyl-[E2 ubiquitin-conjugating enzyme]-L-cysteine + [acceptor protein]-L-lysine = [E2 ubiquitin-conjugating enzyme]-L-cysteine + N(6)-ubiquitinyl-[acceptor protein]-L-lysine.</text>
        <dbReference type="EC" id="2.3.2.27"/>
    </reaction>
</comment>
<dbReference type="EMBL" id="LIHL02000009">
    <property type="protein sequence ID" value="KAF5460966.1"/>
    <property type="molecule type" value="Genomic_DNA"/>
</dbReference>
<feature type="domain" description="SWEET-like" evidence="11">
    <location>
        <begin position="654"/>
        <end position="927"/>
    </location>
</feature>
<comment type="caution">
    <text evidence="13">The sequence shown here is derived from an EMBL/GenBank/DDBJ whole genome shotgun (WGS) entry which is preliminary data.</text>
</comment>
<evidence type="ECO:0000256" key="1">
    <source>
        <dbReference type="ARBA" id="ARBA00000900"/>
    </source>
</evidence>
<evidence type="ECO:0000256" key="3">
    <source>
        <dbReference type="ARBA" id="ARBA00004906"/>
    </source>
</evidence>
<evidence type="ECO:0000256" key="2">
    <source>
        <dbReference type="ARBA" id="ARBA00004127"/>
    </source>
</evidence>
<dbReference type="AlphaFoldDB" id="A0A833TJ97"/>
<evidence type="ECO:0000256" key="10">
    <source>
        <dbReference type="SAM" id="Phobius"/>
    </source>
</evidence>
<proteinExistence type="predicted"/>
<sequence length="944" mass="106244">KMIKSIGSSVFFTHKWFLILFFHPMKESLRAMTKNSSAMTTSSQRWHRLLMFFFFYATFSLNSVSSSSTQLPNYDDHCSSTVHGSHHNKARLPNFPIARSHNGYYTGGNPVLNPNPNPFVYESTFSNSLLLRTLAVFDTNIPDLFKFEGRLAFQRANKYNCEKDLSCSSHDRSSISFEMEGFWSKSKGKLCMVGSAYAYTEEGNLLTLSAILKLYNLTNSTSITGLITGTLESLSSTNDPAYFGPISMLILPQVNYKYAPVSENGIKGCSGGSESPRGMSLSSLPKGTFCSIASSWAVDKFDLRYASECNSAKSCNPFIAGIGYVPRVVFLHRIVCSEDTERMRVLVEFSNNSYVDYYRSFKPETTLVGEGSWEESKHQLCIVACQFLGFNESFANARVGDCSTRLSFRFPAIWSIKDASNIAGKVWTNKTVKELGYFDRIILRSSRNRVGVPDLKYEYTKINTAMKLCAKSEKPAKANRERYPSGHSDVMRFQISVKNSTGQVAWGNSVPMSIGDQFYYSSSEGFVVPASSSRRGSVNISCSIGLYSTTGFSPFNSTSSTSYEMLEILAEGTYDDETGSMCMVGCRNLGSENQIPRAGSWDCEILVKFHFPPINSKKARYIKGSISSTREKSDPLYFERLDSSSYDFYEDGSSIWSMDVEIIMALISSTLSCVFVVLQIFHVKRHPDVLPFISFFMQSILTFGQLIPLVLNFEALFLRKPRRNMWLESDRWVEANEVIVRTTGMVALLLQFRLLQKIWSTKWSTGNQRGTWVVERKALLVALPLYVTGALIAVAMSWWNEDQDNHDPVMFVASPITYRHHSLWEDLKSYAGLVLDGFLLPQILLNMFWNSRKSALSSSFYIGNTFLRFLPHAYDVYRAHNYAPHYAGTYIYADPSAGFYSTAWDVIIPLGGLAFALIVYLQQRFGGLLGWNLGDEKVPVISDA</sequence>
<gene>
    <name evidence="13" type="ORF">F2P56_020798</name>
</gene>
<evidence type="ECO:0000256" key="4">
    <source>
        <dbReference type="ARBA" id="ARBA00012483"/>
    </source>
</evidence>
<accession>A0A833TJ97</accession>
<evidence type="ECO:0000313" key="14">
    <source>
        <dbReference type="Proteomes" id="UP000619265"/>
    </source>
</evidence>
<dbReference type="Pfam" id="PF11145">
    <property type="entry name" value="DUF2921"/>
    <property type="match status" value="1"/>
</dbReference>
<keyword evidence="7" id="KW-0833">Ubl conjugation pathway</keyword>
<evidence type="ECO:0000256" key="5">
    <source>
        <dbReference type="ARBA" id="ARBA00022679"/>
    </source>
</evidence>
<reference evidence="13" key="1">
    <citation type="submission" date="2015-10" db="EMBL/GenBank/DDBJ databases">
        <authorList>
            <person name="Martinez-Garcia P.J."/>
            <person name="Crepeau M.W."/>
            <person name="Puiu D."/>
            <person name="Gonzalez-Ibeas D."/>
            <person name="Whalen J."/>
            <person name="Stevens K."/>
            <person name="Paul R."/>
            <person name="Butterfield T."/>
            <person name="Britton M."/>
            <person name="Reagan R."/>
            <person name="Chakraborty S."/>
            <person name="Walawage S.L."/>
            <person name="Vasquez-Gross H.A."/>
            <person name="Cardeno C."/>
            <person name="Famula R."/>
            <person name="Pratt K."/>
            <person name="Kuruganti S."/>
            <person name="Aradhya M.K."/>
            <person name="Leslie C.A."/>
            <person name="Dandekar A.M."/>
            <person name="Salzberg S.L."/>
            <person name="Wegrzyn J.L."/>
            <person name="Langley C.H."/>
            <person name="Neale D.B."/>
        </authorList>
    </citation>
    <scope>NUCLEOTIDE SEQUENCE</scope>
    <source>
        <tissue evidence="13">Leaves</tissue>
    </source>
</reference>
<evidence type="ECO:0000256" key="6">
    <source>
        <dbReference type="ARBA" id="ARBA00022692"/>
    </source>
</evidence>
<feature type="non-terminal residue" evidence="13">
    <location>
        <position position="1"/>
    </location>
</feature>
<dbReference type="InterPro" id="IPR021319">
    <property type="entry name" value="DUF2921"/>
</dbReference>
<comment type="subcellular location">
    <subcellularLocation>
        <location evidence="2">Endomembrane system</location>
        <topology evidence="2">Multi-pass membrane protein</topology>
    </subcellularLocation>
</comment>
<dbReference type="PANTHER" id="PTHR33389">
    <property type="entry name" value="FAMILY PROTEIN, PUTATIVE (DUF2921)-RELATED"/>
    <property type="match status" value="1"/>
</dbReference>
<evidence type="ECO:0000313" key="13">
    <source>
        <dbReference type="EMBL" id="KAF5460966.1"/>
    </source>
</evidence>
<feature type="transmembrane region" description="Helical" evidence="10">
    <location>
        <begin position="897"/>
        <end position="921"/>
    </location>
</feature>
<evidence type="ECO:0000259" key="11">
    <source>
        <dbReference type="Pfam" id="PF11145"/>
    </source>
</evidence>
<keyword evidence="5" id="KW-0808">Transferase</keyword>